<dbReference type="OrthoDB" id="3657881at2759"/>
<dbReference type="HOGENOM" id="CLU_1045884_0_0_1"/>
<reference evidence="1 2" key="1">
    <citation type="journal article" date="2012" name="PLoS Pathog.">
        <title>Diverse lifestyles and strategies of plant pathogenesis encoded in the genomes of eighteen Dothideomycetes fungi.</title>
        <authorList>
            <person name="Ohm R.A."/>
            <person name="Feau N."/>
            <person name="Henrissat B."/>
            <person name="Schoch C.L."/>
            <person name="Horwitz B.A."/>
            <person name="Barry K.W."/>
            <person name="Condon B.J."/>
            <person name="Copeland A.C."/>
            <person name="Dhillon B."/>
            <person name="Glaser F."/>
            <person name="Hesse C.N."/>
            <person name="Kosti I."/>
            <person name="LaButti K."/>
            <person name="Lindquist E.A."/>
            <person name="Lucas S."/>
            <person name="Salamov A.A."/>
            <person name="Bradshaw R.E."/>
            <person name="Ciuffetti L."/>
            <person name="Hamelin R.C."/>
            <person name="Kema G.H.J."/>
            <person name="Lawrence C."/>
            <person name="Scott J.A."/>
            <person name="Spatafora J.W."/>
            <person name="Turgeon B.G."/>
            <person name="de Wit P.J.G.M."/>
            <person name="Zhong S."/>
            <person name="Goodwin S.B."/>
            <person name="Grigoriev I.V."/>
        </authorList>
    </citation>
    <scope>NUCLEOTIDE SEQUENCE [LARGE SCALE GENOMIC DNA]</scope>
    <source>
        <strain evidence="2">ND90Pr / ATCC 201652</strain>
    </source>
</reference>
<dbReference type="RefSeq" id="XP_007700759.1">
    <property type="nucleotide sequence ID" value="XM_007702569.1"/>
</dbReference>
<evidence type="ECO:0000313" key="2">
    <source>
        <dbReference type="Proteomes" id="UP000016934"/>
    </source>
</evidence>
<dbReference type="KEGG" id="bsc:COCSADRAFT_161111"/>
<gene>
    <name evidence="1" type="ORF">COCSADRAFT_161111</name>
</gene>
<dbReference type="OMA" id="WEMADSC"/>
<dbReference type="GeneID" id="19132084"/>
<accession>M2T3Y7</accession>
<name>M2T3Y7_COCSN</name>
<sequence length="288" mass="31741">MPINSPYRPSVSPISSPLRIHLNSISPLITATNSFNLHLDSYQRNVDLLFVALAPIFSSPTTNQDELHLQTAIPFFYYTINREQQALCTKMNLLLVTTALLLSFTKPALCSLERLAHLPECTASTAGLTLCGAAPSYINDVFQCNNHTLRWDLVHTCTSPNAPCSNAICTPLMDRCEESATQCATLHSHGYDGVAVCRAGKWEIRDSCACTMDGASGARCVAPQGGNAEDMARPRACKKGDLVCLAENTEGKDGSVFRCNQYGMWRIVQNCSKWERCVDEPTPHCQWY</sequence>
<dbReference type="AlphaFoldDB" id="M2T3Y7"/>
<dbReference type="Proteomes" id="UP000016934">
    <property type="component" value="Unassembled WGS sequence"/>
</dbReference>
<dbReference type="EMBL" id="KB445644">
    <property type="protein sequence ID" value="EMD63727.1"/>
    <property type="molecule type" value="Genomic_DNA"/>
</dbReference>
<protein>
    <submittedName>
        <fullName evidence="1">Uncharacterized protein</fullName>
    </submittedName>
</protein>
<evidence type="ECO:0000313" key="1">
    <source>
        <dbReference type="EMBL" id="EMD63727.1"/>
    </source>
</evidence>
<keyword evidence="2" id="KW-1185">Reference proteome</keyword>
<reference evidence="2" key="2">
    <citation type="journal article" date="2013" name="PLoS Genet.">
        <title>Comparative genome structure, secondary metabolite, and effector coding capacity across Cochliobolus pathogens.</title>
        <authorList>
            <person name="Condon B.J."/>
            <person name="Leng Y."/>
            <person name="Wu D."/>
            <person name="Bushley K.E."/>
            <person name="Ohm R.A."/>
            <person name="Otillar R."/>
            <person name="Martin J."/>
            <person name="Schackwitz W."/>
            <person name="Grimwood J."/>
            <person name="MohdZainudin N."/>
            <person name="Xue C."/>
            <person name="Wang R."/>
            <person name="Manning V.A."/>
            <person name="Dhillon B."/>
            <person name="Tu Z.J."/>
            <person name="Steffenson B.J."/>
            <person name="Salamov A."/>
            <person name="Sun H."/>
            <person name="Lowry S."/>
            <person name="LaButti K."/>
            <person name="Han J."/>
            <person name="Copeland A."/>
            <person name="Lindquist E."/>
            <person name="Barry K."/>
            <person name="Schmutz J."/>
            <person name="Baker S.E."/>
            <person name="Ciuffetti L.M."/>
            <person name="Grigoriev I.V."/>
            <person name="Zhong S."/>
            <person name="Turgeon B.G."/>
        </authorList>
    </citation>
    <scope>NUCLEOTIDE SEQUENCE [LARGE SCALE GENOMIC DNA]</scope>
    <source>
        <strain evidence="2">ND90Pr / ATCC 201652</strain>
    </source>
</reference>
<organism evidence="1 2">
    <name type="scientific">Cochliobolus sativus (strain ND90Pr / ATCC 201652)</name>
    <name type="common">Common root rot and spot blotch fungus</name>
    <name type="synonym">Bipolaris sorokiniana</name>
    <dbReference type="NCBI Taxonomy" id="665912"/>
    <lineage>
        <taxon>Eukaryota</taxon>
        <taxon>Fungi</taxon>
        <taxon>Dikarya</taxon>
        <taxon>Ascomycota</taxon>
        <taxon>Pezizomycotina</taxon>
        <taxon>Dothideomycetes</taxon>
        <taxon>Pleosporomycetidae</taxon>
        <taxon>Pleosporales</taxon>
        <taxon>Pleosporineae</taxon>
        <taxon>Pleosporaceae</taxon>
        <taxon>Bipolaris</taxon>
    </lineage>
</organism>
<proteinExistence type="predicted"/>